<dbReference type="InterPro" id="IPR051692">
    <property type="entry name" value="OMP-like"/>
</dbReference>
<keyword evidence="2 6" id="KW-0732">Signal</keyword>
<evidence type="ECO:0000313" key="9">
    <source>
        <dbReference type="Proteomes" id="UP000308828"/>
    </source>
</evidence>
<sequence length="209" mass="21715">MIKTVLLASIAAIAISTTTLAADADFAAPEAPLAPVEETPGFSWAGGYAGAHTGYGFGDASIDRFGSASVDGARLGGFAGYNWQFSNGFVVGLEGDLNYDWNDGKLAGVNVEGGLNGSGRIRAGYAFDRALIFAAGGVAATEFKAFDPCFSDEGTAIGWTVGGGVDFAVTDRIFTRLEYRYNDFGSTKVAGADVDFNQHVVNVGFGVKF</sequence>
<dbReference type="RefSeq" id="WP_136599637.1">
    <property type="nucleotide sequence ID" value="NZ_STGV01000005.1"/>
</dbReference>
<evidence type="ECO:0000256" key="2">
    <source>
        <dbReference type="ARBA" id="ARBA00022729"/>
    </source>
</evidence>
<evidence type="ECO:0000256" key="1">
    <source>
        <dbReference type="ARBA" id="ARBA00004442"/>
    </source>
</evidence>
<organism evidence="8 9">
    <name type="scientific">Peteryoungia ipomoeae</name>
    <dbReference type="NCBI Taxonomy" id="1210932"/>
    <lineage>
        <taxon>Bacteria</taxon>
        <taxon>Pseudomonadati</taxon>
        <taxon>Pseudomonadota</taxon>
        <taxon>Alphaproteobacteria</taxon>
        <taxon>Hyphomicrobiales</taxon>
        <taxon>Rhizobiaceae</taxon>
        <taxon>Peteryoungia</taxon>
    </lineage>
</organism>
<comment type="similarity">
    <text evidence="5">Belongs to the Omp25/RopB family.</text>
</comment>
<dbReference type="PANTHER" id="PTHR34001">
    <property type="entry name" value="BLL7405 PROTEIN"/>
    <property type="match status" value="1"/>
</dbReference>
<feature type="chain" id="PRO_5020486636" evidence="6">
    <location>
        <begin position="22"/>
        <end position="209"/>
    </location>
</feature>
<dbReference type="OrthoDB" id="9815357at2"/>
<accession>A0A4S8NYY0</accession>
<comment type="subcellular location">
    <subcellularLocation>
        <location evidence="1">Cell outer membrane</location>
    </subcellularLocation>
</comment>
<dbReference type="Gene3D" id="2.40.160.20">
    <property type="match status" value="1"/>
</dbReference>
<comment type="caution">
    <text evidence="8">The sequence shown here is derived from an EMBL/GenBank/DDBJ whole genome shotgun (WGS) entry which is preliminary data.</text>
</comment>
<protein>
    <submittedName>
        <fullName evidence="8">Porin family protein</fullName>
    </submittedName>
</protein>
<dbReference type="AlphaFoldDB" id="A0A4S8NYY0"/>
<dbReference type="InterPro" id="IPR011250">
    <property type="entry name" value="OMP/PagP_B-barrel"/>
</dbReference>
<dbReference type="Proteomes" id="UP000308828">
    <property type="component" value="Unassembled WGS sequence"/>
</dbReference>
<evidence type="ECO:0000256" key="5">
    <source>
        <dbReference type="ARBA" id="ARBA00038306"/>
    </source>
</evidence>
<dbReference type="Pfam" id="PF13505">
    <property type="entry name" value="OMP_b-brl"/>
    <property type="match status" value="1"/>
</dbReference>
<dbReference type="PANTHER" id="PTHR34001:SF3">
    <property type="entry name" value="BLL7405 PROTEIN"/>
    <property type="match status" value="1"/>
</dbReference>
<dbReference type="SUPFAM" id="SSF56925">
    <property type="entry name" value="OMPA-like"/>
    <property type="match status" value="1"/>
</dbReference>
<evidence type="ECO:0000256" key="6">
    <source>
        <dbReference type="SAM" id="SignalP"/>
    </source>
</evidence>
<keyword evidence="4" id="KW-0998">Cell outer membrane</keyword>
<dbReference type="GO" id="GO:0009279">
    <property type="term" value="C:cell outer membrane"/>
    <property type="evidence" value="ECO:0007669"/>
    <property type="project" value="UniProtKB-SubCell"/>
</dbReference>
<keyword evidence="9" id="KW-1185">Reference proteome</keyword>
<dbReference type="EMBL" id="STGV01000005">
    <property type="protein sequence ID" value="THV21592.1"/>
    <property type="molecule type" value="Genomic_DNA"/>
</dbReference>
<reference evidence="8 9" key="1">
    <citation type="submission" date="2019-04" db="EMBL/GenBank/DDBJ databases">
        <title>Genome sequence of strain shin9-1.</title>
        <authorList>
            <person name="Gao J."/>
            <person name="Sun J."/>
        </authorList>
    </citation>
    <scope>NUCLEOTIDE SEQUENCE [LARGE SCALE GENOMIC DNA]</scope>
    <source>
        <strain evidence="9">shin9-1</strain>
    </source>
</reference>
<evidence type="ECO:0000259" key="7">
    <source>
        <dbReference type="Pfam" id="PF13505"/>
    </source>
</evidence>
<evidence type="ECO:0000256" key="4">
    <source>
        <dbReference type="ARBA" id="ARBA00023237"/>
    </source>
</evidence>
<feature type="signal peptide" evidence="6">
    <location>
        <begin position="1"/>
        <end position="21"/>
    </location>
</feature>
<name>A0A4S8NYY0_9HYPH</name>
<keyword evidence="3" id="KW-0472">Membrane</keyword>
<dbReference type="InterPro" id="IPR027385">
    <property type="entry name" value="Beta-barrel_OMP"/>
</dbReference>
<evidence type="ECO:0000256" key="3">
    <source>
        <dbReference type="ARBA" id="ARBA00023136"/>
    </source>
</evidence>
<evidence type="ECO:0000313" key="8">
    <source>
        <dbReference type="EMBL" id="THV21592.1"/>
    </source>
</evidence>
<feature type="domain" description="Outer membrane protein beta-barrel" evidence="7">
    <location>
        <begin position="41"/>
        <end position="209"/>
    </location>
</feature>
<proteinExistence type="inferred from homology"/>
<gene>
    <name evidence="8" type="ORF">FAA97_16405</name>
</gene>